<keyword evidence="1 2" id="KW-0597">Phosphoprotein</keyword>
<dbReference type="PROSITE" id="PS50110">
    <property type="entry name" value="RESPONSE_REGULATORY"/>
    <property type="match status" value="1"/>
</dbReference>
<name>A0A932HZ39_UNCTE</name>
<dbReference type="AlphaFoldDB" id="A0A932HZ39"/>
<dbReference type="Pfam" id="PF00072">
    <property type="entry name" value="Response_reg"/>
    <property type="match status" value="1"/>
</dbReference>
<dbReference type="InterPro" id="IPR001789">
    <property type="entry name" value="Sig_transdc_resp-reg_receiver"/>
</dbReference>
<evidence type="ECO:0000313" key="4">
    <source>
        <dbReference type="EMBL" id="MBI3127113.1"/>
    </source>
</evidence>
<evidence type="ECO:0000256" key="1">
    <source>
        <dbReference type="ARBA" id="ARBA00022553"/>
    </source>
</evidence>
<evidence type="ECO:0000313" key="5">
    <source>
        <dbReference type="Proteomes" id="UP000782312"/>
    </source>
</evidence>
<feature type="domain" description="Response regulatory" evidence="3">
    <location>
        <begin position="3"/>
        <end position="118"/>
    </location>
</feature>
<organism evidence="4 5">
    <name type="scientific">Tectimicrobiota bacterium</name>
    <dbReference type="NCBI Taxonomy" id="2528274"/>
    <lineage>
        <taxon>Bacteria</taxon>
        <taxon>Pseudomonadati</taxon>
        <taxon>Nitrospinota/Tectimicrobiota group</taxon>
        <taxon>Candidatus Tectimicrobiota</taxon>
    </lineage>
</organism>
<dbReference type="Proteomes" id="UP000782312">
    <property type="component" value="Unassembled WGS sequence"/>
</dbReference>
<dbReference type="EMBL" id="JACPUR010000015">
    <property type="protein sequence ID" value="MBI3127113.1"/>
    <property type="molecule type" value="Genomic_DNA"/>
</dbReference>
<protein>
    <submittedName>
        <fullName evidence="4">Response regulator</fullName>
    </submittedName>
</protein>
<dbReference type="Gene3D" id="3.40.50.2300">
    <property type="match status" value="1"/>
</dbReference>
<gene>
    <name evidence="4" type="ORF">HYZ11_05880</name>
</gene>
<comment type="caution">
    <text evidence="4">The sequence shown here is derived from an EMBL/GenBank/DDBJ whole genome shotgun (WGS) entry which is preliminary data.</text>
</comment>
<dbReference type="SUPFAM" id="SSF52172">
    <property type="entry name" value="CheY-like"/>
    <property type="match status" value="1"/>
</dbReference>
<proteinExistence type="predicted"/>
<accession>A0A932HZ39</accession>
<evidence type="ECO:0000259" key="3">
    <source>
        <dbReference type="PROSITE" id="PS50110"/>
    </source>
</evidence>
<dbReference type="InterPro" id="IPR011006">
    <property type="entry name" value="CheY-like_superfamily"/>
</dbReference>
<dbReference type="PANTHER" id="PTHR44591:SF3">
    <property type="entry name" value="RESPONSE REGULATORY DOMAIN-CONTAINING PROTEIN"/>
    <property type="match status" value="1"/>
</dbReference>
<reference evidence="4" key="1">
    <citation type="submission" date="2020-07" db="EMBL/GenBank/DDBJ databases">
        <title>Huge and variable diversity of episymbiotic CPR bacteria and DPANN archaea in groundwater ecosystems.</title>
        <authorList>
            <person name="He C.Y."/>
            <person name="Keren R."/>
            <person name="Whittaker M."/>
            <person name="Farag I.F."/>
            <person name="Doudna J."/>
            <person name="Cate J.H.D."/>
            <person name="Banfield J.F."/>
        </authorList>
    </citation>
    <scope>NUCLEOTIDE SEQUENCE</scope>
    <source>
        <strain evidence="4">NC_groundwater_763_Ag_S-0.2um_68_21</strain>
    </source>
</reference>
<dbReference type="SMART" id="SM00448">
    <property type="entry name" value="REC"/>
    <property type="match status" value="1"/>
</dbReference>
<evidence type="ECO:0000256" key="2">
    <source>
        <dbReference type="PROSITE-ProRule" id="PRU00169"/>
    </source>
</evidence>
<dbReference type="GO" id="GO:0000160">
    <property type="term" value="P:phosphorelay signal transduction system"/>
    <property type="evidence" value="ECO:0007669"/>
    <property type="project" value="InterPro"/>
</dbReference>
<dbReference type="InterPro" id="IPR050595">
    <property type="entry name" value="Bact_response_regulator"/>
</dbReference>
<dbReference type="CDD" id="cd00156">
    <property type="entry name" value="REC"/>
    <property type="match status" value="1"/>
</dbReference>
<sequence length="128" mass="14261">MAKILIADDDATLRDMLRTAFERTGHEVSFSESADETIGLVREGLFDLLVLDISLPGKSGPEILSQLKLENALIPPTMILSSKVSHDLVHECLEAGAKDFVIKPFNMPVLIQRAARLIEKNWKPPVRR</sequence>
<feature type="modified residue" description="4-aspartylphosphate" evidence="2">
    <location>
        <position position="52"/>
    </location>
</feature>
<dbReference type="PANTHER" id="PTHR44591">
    <property type="entry name" value="STRESS RESPONSE REGULATOR PROTEIN 1"/>
    <property type="match status" value="1"/>
</dbReference>